<feature type="signal peptide" evidence="1">
    <location>
        <begin position="1"/>
        <end position="23"/>
    </location>
</feature>
<proteinExistence type="predicted"/>
<dbReference type="EMBL" id="JABFRW010000155">
    <property type="protein sequence ID" value="NOT34908.1"/>
    <property type="molecule type" value="Genomic_DNA"/>
</dbReference>
<reference evidence="2 3" key="1">
    <citation type="submission" date="2020-04" db="EMBL/GenBank/DDBJ databases">
        <title>Metagenomic profiling of ammonia- and methane-oxidizing microorganisms in a Dutch drinking water treatment plant.</title>
        <authorList>
            <person name="Poghosyan L."/>
            <person name="Leucker S."/>
        </authorList>
    </citation>
    <scope>NUCLEOTIDE SEQUENCE [LARGE SCALE GENOMIC DNA]</scope>
    <source>
        <strain evidence="2">S-RSF-IL-03</strain>
    </source>
</reference>
<sequence length="304" mass="32465">MRTRTVLFVLALAALGIPAAASADISPWLLAPGEQATSIEGGFYSSDTYHDADGNRAYLAGGGLAEQRSLTWTSQFGWKKWANFRAAIPFVSATRRFGGNGQPTLPTTAGLGDALVSLLIPVWKGSGAAAVEITWKGPLGYDRSFLFESENDVINVNEARQLSTPSLGEGQHDFTGMFRLGSGLGARGFWQAGAGYTYRDLAPSDRIELSGDLGLWFTKSILLAGRYRGGIAAEGENLTRDASYHLAGATLLYRVDDHLDVFIGSMHTAAAENALHTDQITVGLTTKSAKLNRSQGYLGNSTKP</sequence>
<evidence type="ECO:0000256" key="1">
    <source>
        <dbReference type="SAM" id="SignalP"/>
    </source>
</evidence>
<dbReference type="AlphaFoldDB" id="A0A849SGN5"/>
<comment type="caution">
    <text evidence="2">The sequence shown here is derived from an EMBL/GenBank/DDBJ whole genome shotgun (WGS) entry which is preliminary data.</text>
</comment>
<organism evidence="2 3">
    <name type="scientific">Eiseniibacteriota bacterium</name>
    <dbReference type="NCBI Taxonomy" id="2212470"/>
    <lineage>
        <taxon>Bacteria</taxon>
        <taxon>Candidatus Eiseniibacteriota</taxon>
    </lineage>
</organism>
<evidence type="ECO:0008006" key="4">
    <source>
        <dbReference type="Google" id="ProtNLM"/>
    </source>
</evidence>
<keyword evidence="1" id="KW-0732">Signal</keyword>
<gene>
    <name evidence="2" type="ORF">HOP12_12160</name>
</gene>
<feature type="chain" id="PRO_5032842198" description="Transporter" evidence="1">
    <location>
        <begin position="24"/>
        <end position="304"/>
    </location>
</feature>
<evidence type="ECO:0000313" key="3">
    <source>
        <dbReference type="Proteomes" id="UP000580839"/>
    </source>
</evidence>
<protein>
    <recommendedName>
        <fullName evidence="4">Transporter</fullName>
    </recommendedName>
</protein>
<accession>A0A849SGN5</accession>
<evidence type="ECO:0000313" key="2">
    <source>
        <dbReference type="EMBL" id="NOT34908.1"/>
    </source>
</evidence>
<name>A0A849SGN5_UNCEI</name>
<dbReference type="Proteomes" id="UP000580839">
    <property type="component" value="Unassembled WGS sequence"/>
</dbReference>